<organism evidence="2 3">
    <name type="scientific">Orchesella cincta</name>
    <name type="common">Springtail</name>
    <name type="synonym">Podura cincta</name>
    <dbReference type="NCBI Taxonomy" id="48709"/>
    <lineage>
        <taxon>Eukaryota</taxon>
        <taxon>Metazoa</taxon>
        <taxon>Ecdysozoa</taxon>
        <taxon>Arthropoda</taxon>
        <taxon>Hexapoda</taxon>
        <taxon>Collembola</taxon>
        <taxon>Entomobryomorpha</taxon>
        <taxon>Entomobryoidea</taxon>
        <taxon>Orchesellidae</taxon>
        <taxon>Orchesellinae</taxon>
        <taxon>Orchesella</taxon>
    </lineage>
</organism>
<sequence length="238" mass="26129">MAFNPCPCMSVGKGVKVLALVDAILAALFVVGLTVLLALVALHPPHQHDIKVITIVTFTFYLVFNLSEIALAMILLSAAKNQNTKKCNIWLVATCIMVGLTMLGLLSQIVQLRAVITFVTLAFSLVINLFEIGLAMLLLGGANKWSTRKCNIWLIITGTFIGLAILSTFMLIFQRRAGSESIVLIVWIPFKIYECVVVSSFVQFMKNGDKVNGYVYPNSDTRLLEPGRSPHSPHPPPQ</sequence>
<evidence type="ECO:0000256" key="1">
    <source>
        <dbReference type="SAM" id="Phobius"/>
    </source>
</evidence>
<accession>A0A1D2MAD5</accession>
<feature type="transmembrane region" description="Helical" evidence="1">
    <location>
        <begin position="52"/>
        <end position="76"/>
    </location>
</feature>
<keyword evidence="3" id="KW-1185">Reference proteome</keyword>
<comment type="caution">
    <text evidence="2">The sequence shown here is derived from an EMBL/GenBank/DDBJ whole genome shotgun (WGS) entry which is preliminary data.</text>
</comment>
<gene>
    <name evidence="2" type="ORF">Ocin01_16745</name>
</gene>
<evidence type="ECO:0000313" key="2">
    <source>
        <dbReference type="EMBL" id="ODM89940.1"/>
    </source>
</evidence>
<feature type="transmembrane region" description="Helical" evidence="1">
    <location>
        <begin position="115"/>
        <end position="140"/>
    </location>
</feature>
<feature type="transmembrane region" description="Helical" evidence="1">
    <location>
        <begin position="152"/>
        <end position="172"/>
    </location>
</feature>
<reference evidence="2 3" key="1">
    <citation type="journal article" date="2016" name="Genome Biol. Evol.">
        <title>Gene Family Evolution Reflects Adaptation to Soil Environmental Stressors in the Genome of the Collembolan Orchesella cincta.</title>
        <authorList>
            <person name="Faddeeva-Vakhrusheva A."/>
            <person name="Derks M.F."/>
            <person name="Anvar S.Y."/>
            <person name="Agamennone V."/>
            <person name="Suring W."/>
            <person name="Smit S."/>
            <person name="van Straalen N.M."/>
            <person name="Roelofs D."/>
        </authorList>
    </citation>
    <scope>NUCLEOTIDE SEQUENCE [LARGE SCALE GENOMIC DNA]</scope>
    <source>
        <tissue evidence="2">Mixed pool</tissue>
    </source>
</reference>
<feature type="transmembrane region" description="Helical" evidence="1">
    <location>
        <begin position="17"/>
        <end position="40"/>
    </location>
</feature>
<keyword evidence="1" id="KW-0472">Membrane</keyword>
<keyword evidence="1" id="KW-1133">Transmembrane helix</keyword>
<name>A0A1D2MAD5_ORCCI</name>
<evidence type="ECO:0000313" key="3">
    <source>
        <dbReference type="Proteomes" id="UP000094527"/>
    </source>
</evidence>
<feature type="transmembrane region" description="Helical" evidence="1">
    <location>
        <begin position="88"/>
        <end position="109"/>
    </location>
</feature>
<protein>
    <submittedName>
        <fullName evidence="2">Uncharacterized protein</fullName>
    </submittedName>
</protein>
<keyword evidence="1" id="KW-0812">Transmembrane</keyword>
<feature type="transmembrane region" description="Helical" evidence="1">
    <location>
        <begin position="184"/>
        <end position="202"/>
    </location>
</feature>
<dbReference type="Proteomes" id="UP000094527">
    <property type="component" value="Unassembled WGS sequence"/>
</dbReference>
<proteinExistence type="predicted"/>
<dbReference type="AlphaFoldDB" id="A0A1D2MAD5"/>
<dbReference type="EMBL" id="LJIJ01002282">
    <property type="protein sequence ID" value="ODM89940.1"/>
    <property type="molecule type" value="Genomic_DNA"/>
</dbReference>